<dbReference type="AlphaFoldDB" id="A0A067PZB2"/>
<protein>
    <submittedName>
        <fullName evidence="4">Uncharacterized protein</fullName>
    </submittedName>
</protein>
<sequence>NHCGAVNSVAFSPDGRKLASASHGKIVRLWNTETGQSIGSALEGHTHWVKSVLFSPDGTVLGSWSGDGVWKYWNTSTGMEL</sequence>
<dbReference type="Gene3D" id="2.130.10.10">
    <property type="entry name" value="YVTN repeat-like/Quinoprotein amine dehydrogenase"/>
    <property type="match status" value="1"/>
</dbReference>
<dbReference type="OrthoDB" id="3267146at2759"/>
<feature type="non-terminal residue" evidence="4">
    <location>
        <position position="1"/>
    </location>
</feature>
<dbReference type="PROSITE" id="PS50082">
    <property type="entry name" value="WD_REPEATS_2"/>
    <property type="match status" value="2"/>
</dbReference>
<feature type="non-terminal residue" evidence="4">
    <location>
        <position position="81"/>
    </location>
</feature>
<dbReference type="Proteomes" id="UP000027265">
    <property type="component" value="Unassembled WGS sequence"/>
</dbReference>
<dbReference type="PROSITE" id="PS50294">
    <property type="entry name" value="WD_REPEATS_REGION"/>
    <property type="match status" value="2"/>
</dbReference>
<dbReference type="InParanoid" id="A0A067PZB2"/>
<dbReference type="Pfam" id="PF00400">
    <property type="entry name" value="WD40"/>
    <property type="match status" value="2"/>
</dbReference>
<evidence type="ECO:0000256" key="1">
    <source>
        <dbReference type="ARBA" id="ARBA00022574"/>
    </source>
</evidence>
<keyword evidence="1 3" id="KW-0853">WD repeat</keyword>
<organism evidence="4 5">
    <name type="scientific">Jaapia argillacea MUCL 33604</name>
    <dbReference type="NCBI Taxonomy" id="933084"/>
    <lineage>
        <taxon>Eukaryota</taxon>
        <taxon>Fungi</taxon>
        <taxon>Dikarya</taxon>
        <taxon>Basidiomycota</taxon>
        <taxon>Agaricomycotina</taxon>
        <taxon>Agaricomycetes</taxon>
        <taxon>Agaricomycetidae</taxon>
        <taxon>Jaapiales</taxon>
        <taxon>Jaapiaceae</taxon>
        <taxon>Jaapia</taxon>
    </lineage>
</organism>
<evidence type="ECO:0000313" key="4">
    <source>
        <dbReference type="EMBL" id="KDQ60034.1"/>
    </source>
</evidence>
<dbReference type="InterPro" id="IPR001680">
    <property type="entry name" value="WD40_rpt"/>
</dbReference>
<dbReference type="PANTHER" id="PTHR22847">
    <property type="entry name" value="WD40 REPEAT PROTEIN"/>
    <property type="match status" value="1"/>
</dbReference>
<dbReference type="STRING" id="933084.A0A067PZB2"/>
<evidence type="ECO:0000313" key="5">
    <source>
        <dbReference type="Proteomes" id="UP000027265"/>
    </source>
</evidence>
<dbReference type="GO" id="GO:0005634">
    <property type="term" value="C:nucleus"/>
    <property type="evidence" value="ECO:0007669"/>
    <property type="project" value="TreeGrafter"/>
</dbReference>
<dbReference type="EMBL" id="KL197714">
    <property type="protein sequence ID" value="KDQ60034.1"/>
    <property type="molecule type" value="Genomic_DNA"/>
</dbReference>
<dbReference type="InterPro" id="IPR015943">
    <property type="entry name" value="WD40/YVTN_repeat-like_dom_sf"/>
</dbReference>
<proteinExistence type="predicted"/>
<evidence type="ECO:0000256" key="3">
    <source>
        <dbReference type="PROSITE-ProRule" id="PRU00221"/>
    </source>
</evidence>
<dbReference type="SMART" id="SM00320">
    <property type="entry name" value="WD40"/>
    <property type="match status" value="2"/>
</dbReference>
<keyword evidence="2" id="KW-0677">Repeat</keyword>
<gene>
    <name evidence="4" type="ORF">JAAARDRAFT_98958</name>
</gene>
<dbReference type="InterPro" id="IPR036322">
    <property type="entry name" value="WD40_repeat_dom_sf"/>
</dbReference>
<dbReference type="PANTHER" id="PTHR22847:SF637">
    <property type="entry name" value="WD REPEAT DOMAIN 5B"/>
    <property type="match status" value="1"/>
</dbReference>
<reference evidence="5" key="1">
    <citation type="journal article" date="2014" name="Proc. Natl. Acad. Sci. U.S.A.">
        <title>Extensive sampling of basidiomycete genomes demonstrates inadequacy of the white-rot/brown-rot paradigm for wood decay fungi.</title>
        <authorList>
            <person name="Riley R."/>
            <person name="Salamov A.A."/>
            <person name="Brown D.W."/>
            <person name="Nagy L.G."/>
            <person name="Floudas D."/>
            <person name="Held B.W."/>
            <person name="Levasseur A."/>
            <person name="Lombard V."/>
            <person name="Morin E."/>
            <person name="Otillar R."/>
            <person name="Lindquist E.A."/>
            <person name="Sun H."/>
            <person name="LaButti K.M."/>
            <person name="Schmutz J."/>
            <person name="Jabbour D."/>
            <person name="Luo H."/>
            <person name="Baker S.E."/>
            <person name="Pisabarro A.G."/>
            <person name="Walton J.D."/>
            <person name="Blanchette R.A."/>
            <person name="Henrissat B."/>
            <person name="Martin F."/>
            <person name="Cullen D."/>
            <person name="Hibbett D.S."/>
            <person name="Grigoriev I.V."/>
        </authorList>
    </citation>
    <scope>NUCLEOTIDE SEQUENCE [LARGE SCALE GENOMIC DNA]</scope>
    <source>
        <strain evidence="5">MUCL 33604</strain>
    </source>
</reference>
<dbReference type="SUPFAM" id="SSF50978">
    <property type="entry name" value="WD40 repeat-like"/>
    <property type="match status" value="1"/>
</dbReference>
<feature type="repeat" description="WD" evidence="3">
    <location>
        <begin position="42"/>
        <end position="81"/>
    </location>
</feature>
<dbReference type="GO" id="GO:1990234">
    <property type="term" value="C:transferase complex"/>
    <property type="evidence" value="ECO:0007669"/>
    <property type="project" value="UniProtKB-ARBA"/>
</dbReference>
<dbReference type="HOGENOM" id="CLU_000288_57_30_1"/>
<accession>A0A067PZB2</accession>
<feature type="repeat" description="WD" evidence="3">
    <location>
        <begin position="1"/>
        <end position="40"/>
    </location>
</feature>
<evidence type="ECO:0000256" key="2">
    <source>
        <dbReference type="ARBA" id="ARBA00022737"/>
    </source>
</evidence>
<name>A0A067PZB2_9AGAM</name>
<keyword evidence="5" id="KW-1185">Reference proteome</keyword>